<feature type="transmembrane region" description="Helical" evidence="1">
    <location>
        <begin position="368"/>
        <end position="386"/>
    </location>
</feature>
<feature type="transmembrane region" description="Helical" evidence="1">
    <location>
        <begin position="339"/>
        <end position="362"/>
    </location>
</feature>
<feature type="transmembrane region" description="Helical" evidence="1">
    <location>
        <begin position="427"/>
        <end position="448"/>
    </location>
</feature>
<keyword evidence="1" id="KW-0472">Membrane</keyword>
<accession>A0ABV9PY36</accession>
<evidence type="ECO:0000313" key="2">
    <source>
        <dbReference type="EMBL" id="MFC4767171.1"/>
    </source>
</evidence>
<protein>
    <submittedName>
        <fullName evidence="2">Uncharacterized protein</fullName>
    </submittedName>
</protein>
<proteinExistence type="predicted"/>
<evidence type="ECO:0000256" key="1">
    <source>
        <dbReference type="SAM" id="Phobius"/>
    </source>
</evidence>
<organism evidence="2 3">
    <name type="scientific">Effusibacillus consociatus</name>
    <dbReference type="NCBI Taxonomy" id="1117041"/>
    <lineage>
        <taxon>Bacteria</taxon>
        <taxon>Bacillati</taxon>
        <taxon>Bacillota</taxon>
        <taxon>Bacilli</taxon>
        <taxon>Bacillales</taxon>
        <taxon>Alicyclobacillaceae</taxon>
        <taxon>Effusibacillus</taxon>
    </lineage>
</organism>
<keyword evidence="1" id="KW-0812">Transmembrane</keyword>
<feature type="transmembrane region" description="Helical" evidence="1">
    <location>
        <begin position="136"/>
        <end position="155"/>
    </location>
</feature>
<comment type="caution">
    <text evidence="2">The sequence shown here is derived from an EMBL/GenBank/DDBJ whole genome shotgun (WGS) entry which is preliminary data.</text>
</comment>
<gene>
    <name evidence="2" type="ORF">ACFO8Q_07310</name>
</gene>
<evidence type="ECO:0000313" key="3">
    <source>
        <dbReference type="Proteomes" id="UP001596002"/>
    </source>
</evidence>
<feature type="transmembrane region" description="Helical" evidence="1">
    <location>
        <begin position="91"/>
        <end position="115"/>
    </location>
</feature>
<dbReference type="Proteomes" id="UP001596002">
    <property type="component" value="Unassembled WGS sequence"/>
</dbReference>
<keyword evidence="3" id="KW-1185">Reference proteome</keyword>
<dbReference type="RefSeq" id="WP_380025089.1">
    <property type="nucleotide sequence ID" value="NZ_JBHSHC010000050.1"/>
</dbReference>
<dbReference type="EMBL" id="JBHSHC010000050">
    <property type="protein sequence ID" value="MFC4767171.1"/>
    <property type="molecule type" value="Genomic_DNA"/>
</dbReference>
<keyword evidence="1" id="KW-1133">Transmembrane helix</keyword>
<feature type="transmembrane region" description="Helical" evidence="1">
    <location>
        <begin position="398"/>
        <end position="421"/>
    </location>
</feature>
<name>A0ABV9PY36_9BACL</name>
<feature type="transmembrane region" description="Helical" evidence="1">
    <location>
        <begin position="167"/>
        <end position="185"/>
    </location>
</feature>
<reference evidence="3" key="1">
    <citation type="journal article" date="2019" name="Int. J. Syst. Evol. Microbiol.">
        <title>The Global Catalogue of Microorganisms (GCM) 10K type strain sequencing project: providing services to taxonomists for standard genome sequencing and annotation.</title>
        <authorList>
            <consortium name="The Broad Institute Genomics Platform"/>
            <consortium name="The Broad Institute Genome Sequencing Center for Infectious Disease"/>
            <person name="Wu L."/>
            <person name="Ma J."/>
        </authorList>
    </citation>
    <scope>NUCLEOTIDE SEQUENCE [LARGE SCALE GENOMIC DNA]</scope>
    <source>
        <strain evidence="3">WYCCWR 12678</strain>
    </source>
</reference>
<sequence>MTFKRKRLLLGLMIWILLMIPLKTAFAESDMLEKWLPQEEDLGVQAGDRTLDYRAFPVTHYGWDIGYDMIEWEWGGIKPKLNDPLPVISNGLYGVGFMIHTLIVHLSIWLMQLAFHTDLINQQLEVVTPLMSGLKNSLFVPFLPFSLIFLVVWAVKKGYWDNQTTQLWSGLLGAILILAGSLWFMSHSGQSVRAVSVTVDRIAQVVMGSVASPYQRITGDVLRNPLEAADHQLIATSNRLWKLLVDRPWQIGEFNRQDASDVRMTKDEVEGIRKLAEEAKLTLDIREGDAWANSIRKYPSTSEERRILRLVMGDSQIDHGNHNDISRLFRGQGVDGRGLILLLSLLSSICFLLFIAVVAGIMVVAQEIALAVILIAPVIFLVGMVPERGFALILRWTAWLLGALGTKVVYGFYVGVTLLLADVLARSSGFLMIQQILVAILFVVALLYRKRILQTLLGAIKSPTPHDVYDHSKQEVQRHWSDTKETWMKTKKWVGKWFE</sequence>